<evidence type="ECO:0000256" key="3">
    <source>
        <dbReference type="ARBA" id="ARBA00022448"/>
    </source>
</evidence>
<evidence type="ECO:0000256" key="7">
    <source>
        <dbReference type="ARBA" id="ARBA00022989"/>
    </source>
</evidence>
<comment type="catalytic activity">
    <reaction evidence="10">
        <text>FAD(in) = FAD(out)</text>
        <dbReference type="Rhea" id="RHEA:76535"/>
        <dbReference type="ChEBI" id="CHEBI:57692"/>
    </reaction>
</comment>
<keyword evidence="4 14" id="KW-0812">Transmembrane</keyword>
<evidence type="ECO:0000256" key="1">
    <source>
        <dbReference type="ARBA" id="ARBA00004448"/>
    </source>
</evidence>
<dbReference type="InterPro" id="IPR018108">
    <property type="entry name" value="MCP_transmembrane"/>
</dbReference>
<accession>B3S135</accession>
<evidence type="ECO:0000256" key="11">
    <source>
        <dbReference type="ARBA" id="ARBA00058619"/>
    </source>
</evidence>
<dbReference type="KEGG" id="tad:TRIADDRAFT_50511"/>
<dbReference type="CTD" id="6755293"/>
<dbReference type="GeneID" id="6755293"/>
<dbReference type="RefSeq" id="XP_002114406.1">
    <property type="nucleotide sequence ID" value="XM_002114370.1"/>
</dbReference>
<comment type="subcellular location">
    <subcellularLocation>
        <location evidence="1">Mitochondrion inner membrane</location>
        <topology evidence="1">Multi-pass membrane protein</topology>
    </subcellularLocation>
</comment>
<dbReference type="InterPro" id="IPR044712">
    <property type="entry name" value="SLC25A32-like"/>
</dbReference>
<protein>
    <recommendedName>
        <fullName evidence="12">Solute carrier family 25 member 32</fullName>
    </recommendedName>
    <alternativeName>
        <fullName evidence="13">Mitochondrial FAD transporter</fullName>
    </alternativeName>
</protein>
<evidence type="ECO:0000256" key="12">
    <source>
        <dbReference type="ARBA" id="ARBA00070508"/>
    </source>
</evidence>
<dbReference type="FunCoup" id="B3S135">
    <property type="interactions" value="2161"/>
</dbReference>
<dbReference type="PhylomeDB" id="B3S135"/>
<evidence type="ECO:0000313" key="16">
    <source>
        <dbReference type="EMBL" id="EDV23496.1"/>
    </source>
</evidence>
<dbReference type="eggNOG" id="KOG0764">
    <property type="taxonomic scope" value="Eukaryota"/>
</dbReference>
<dbReference type="OMA" id="TTVWKHE"/>
<dbReference type="GO" id="GO:0055085">
    <property type="term" value="P:transmembrane transport"/>
    <property type="evidence" value="ECO:0000318"/>
    <property type="project" value="GO_Central"/>
</dbReference>
<dbReference type="PANTHER" id="PTHR45683">
    <property type="entry name" value="MITOCHONDRIAL NICOTINAMIDE ADENINE DINUCLEOTIDE TRANSPORTER 1-RELATED-RELATED"/>
    <property type="match status" value="1"/>
</dbReference>
<sequence>MAADDPGKSTPSDKYNLFRTIHSAMRHLNYDHLVAGVCGGVIATLSLHPLDVIKVKFQVGDGHFSNRPNFNGLVQACKSTTQLNGLRGFYQGVIPNMWGAGSSWGLYFFFYNAIKANFQAGSNQPLGPTKHMTAAAISGVCTLTMTNPIWVVKTRMILQTTKTGEMVVSAPSYNGLLDGLSKIYKYEGIRGFYKGYAPGLFGVSHGVIQFVAYEECKKAYNKFRKQSNEKHLSAIEYICMAAISKTFASSTTYPYQVVRSRLQDPHIAQKYDGSIDAIRKIIKYEGFRGFYKGLTPNLIRVTPATCITFVVYEKMSYFLKKRRT</sequence>
<keyword evidence="7" id="KW-1133">Transmembrane helix</keyword>
<dbReference type="Proteomes" id="UP000009022">
    <property type="component" value="Unassembled WGS sequence"/>
</dbReference>
<dbReference type="HOGENOM" id="CLU_015166_6_4_1"/>
<evidence type="ECO:0000256" key="2">
    <source>
        <dbReference type="ARBA" id="ARBA00006375"/>
    </source>
</evidence>
<feature type="repeat" description="Solcar" evidence="14">
    <location>
        <begin position="27"/>
        <end position="117"/>
    </location>
</feature>
<proteinExistence type="inferred from homology"/>
<dbReference type="Pfam" id="PF00153">
    <property type="entry name" value="Mito_carr"/>
    <property type="match status" value="3"/>
</dbReference>
<evidence type="ECO:0000256" key="5">
    <source>
        <dbReference type="ARBA" id="ARBA00022737"/>
    </source>
</evidence>
<dbReference type="AlphaFoldDB" id="B3S135"/>
<comment type="similarity">
    <text evidence="2 15">Belongs to the mitochondrial carrier (TC 2.A.29) family.</text>
</comment>
<feature type="repeat" description="Solcar" evidence="14">
    <location>
        <begin position="232"/>
        <end position="318"/>
    </location>
</feature>
<evidence type="ECO:0000256" key="9">
    <source>
        <dbReference type="ARBA" id="ARBA00023136"/>
    </source>
</evidence>
<evidence type="ECO:0000256" key="6">
    <source>
        <dbReference type="ARBA" id="ARBA00022792"/>
    </source>
</evidence>
<keyword evidence="5" id="KW-0677">Repeat</keyword>
<reference evidence="16 17" key="1">
    <citation type="journal article" date="2008" name="Nature">
        <title>The Trichoplax genome and the nature of placozoans.</title>
        <authorList>
            <person name="Srivastava M."/>
            <person name="Begovic E."/>
            <person name="Chapman J."/>
            <person name="Putnam N.H."/>
            <person name="Hellsten U."/>
            <person name="Kawashima T."/>
            <person name="Kuo A."/>
            <person name="Mitros T."/>
            <person name="Salamov A."/>
            <person name="Carpenter M.L."/>
            <person name="Signorovitch A.Y."/>
            <person name="Moreno M.A."/>
            <person name="Kamm K."/>
            <person name="Grimwood J."/>
            <person name="Schmutz J."/>
            <person name="Shapiro H."/>
            <person name="Grigoriev I.V."/>
            <person name="Buss L.W."/>
            <person name="Schierwater B."/>
            <person name="Dellaporta S.L."/>
            <person name="Rokhsar D.S."/>
        </authorList>
    </citation>
    <scope>NUCLEOTIDE SEQUENCE [LARGE SCALE GENOMIC DNA]</scope>
    <source>
        <strain evidence="16 17">Grell-BS-1999</strain>
    </source>
</reference>
<dbReference type="InterPro" id="IPR023395">
    <property type="entry name" value="MCP_dom_sf"/>
</dbReference>
<dbReference type="OrthoDB" id="428293at2759"/>
<evidence type="ECO:0000256" key="14">
    <source>
        <dbReference type="PROSITE-ProRule" id="PRU00282"/>
    </source>
</evidence>
<keyword evidence="8" id="KW-0496">Mitochondrion</keyword>
<dbReference type="FunFam" id="1.50.40.10:FF:000025">
    <property type="entry name" value="mitochondrial folate transporter/carrier"/>
    <property type="match status" value="1"/>
</dbReference>
<evidence type="ECO:0000256" key="10">
    <source>
        <dbReference type="ARBA" id="ARBA00050907"/>
    </source>
</evidence>
<evidence type="ECO:0000256" key="13">
    <source>
        <dbReference type="ARBA" id="ARBA00079992"/>
    </source>
</evidence>
<feature type="repeat" description="Solcar" evidence="14">
    <location>
        <begin position="126"/>
        <end position="219"/>
    </location>
</feature>
<dbReference type="GO" id="GO:0008517">
    <property type="term" value="F:folic acid transmembrane transporter activity"/>
    <property type="evidence" value="ECO:0000318"/>
    <property type="project" value="GO_Central"/>
</dbReference>
<dbReference type="Gene3D" id="1.50.40.10">
    <property type="entry name" value="Mitochondrial carrier domain"/>
    <property type="match status" value="1"/>
</dbReference>
<dbReference type="STRING" id="10228.B3S135"/>
<comment type="function">
    <text evidence="11">Facilitates flavin adenine dinucleotide (FAD) translocation across the mitochondrial inner membrane into the mitochondrial matrix where it acts as a redox cofactor to assist flavoenzyme activities in fundamental metabolic processes including fatty acid beta-oxidation, amino acid and choline metabolism as well as mitochondrial electron transportation. In particular, provides FAD to DLD dehydrogenase of the glycine cleavage system, part of mitochondrial one-carbon metabolic pathway involved in neural tube closure in early embryogenesis.</text>
</comment>
<dbReference type="GO" id="GO:0015230">
    <property type="term" value="F:FAD transmembrane transporter activity"/>
    <property type="evidence" value="ECO:0000318"/>
    <property type="project" value="GO_Central"/>
</dbReference>
<name>B3S135_TRIAD</name>
<evidence type="ECO:0000256" key="8">
    <source>
        <dbReference type="ARBA" id="ARBA00023128"/>
    </source>
</evidence>
<dbReference type="EMBL" id="DS985247">
    <property type="protein sequence ID" value="EDV23496.1"/>
    <property type="molecule type" value="Genomic_DNA"/>
</dbReference>
<keyword evidence="9 14" id="KW-0472">Membrane</keyword>
<keyword evidence="6" id="KW-0999">Mitochondrion inner membrane</keyword>
<dbReference type="GO" id="GO:0005743">
    <property type="term" value="C:mitochondrial inner membrane"/>
    <property type="evidence" value="ECO:0007669"/>
    <property type="project" value="UniProtKB-SubCell"/>
</dbReference>
<keyword evidence="17" id="KW-1185">Reference proteome</keyword>
<evidence type="ECO:0000313" key="17">
    <source>
        <dbReference type="Proteomes" id="UP000009022"/>
    </source>
</evidence>
<dbReference type="SUPFAM" id="SSF103506">
    <property type="entry name" value="Mitochondrial carrier"/>
    <property type="match status" value="1"/>
</dbReference>
<dbReference type="GO" id="GO:0005739">
    <property type="term" value="C:mitochondrion"/>
    <property type="evidence" value="ECO:0000318"/>
    <property type="project" value="GO_Central"/>
</dbReference>
<evidence type="ECO:0000256" key="4">
    <source>
        <dbReference type="ARBA" id="ARBA00022692"/>
    </source>
</evidence>
<keyword evidence="3 15" id="KW-0813">Transport</keyword>
<dbReference type="InParanoid" id="B3S135"/>
<organism evidence="16 17">
    <name type="scientific">Trichoplax adhaerens</name>
    <name type="common">Trichoplax reptans</name>
    <dbReference type="NCBI Taxonomy" id="10228"/>
    <lineage>
        <taxon>Eukaryota</taxon>
        <taxon>Metazoa</taxon>
        <taxon>Placozoa</taxon>
        <taxon>Uniplacotomia</taxon>
        <taxon>Trichoplacea</taxon>
        <taxon>Trichoplacidae</taxon>
        <taxon>Trichoplax</taxon>
    </lineage>
</organism>
<evidence type="ECO:0000256" key="15">
    <source>
        <dbReference type="RuleBase" id="RU000488"/>
    </source>
</evidence>
<dbReference type="PROSITE" id="PS50920">
    <property type="entry name" value="SOLCAR"/>
    <property type="match status" value="3"/>
</dbReference>
<gene>
    <name evidence="16" type="ORF">TRIADDRAFT_50511</name>
</gene>